<dbReference type="Gene3D" id="3.60.15.10">
    <property type="entry name" value="Ribonuclease Z/Hydroxyacylglutathione hydrolase-like"/>
    <property type="match status" value="1"/>
</dbReference>
<evidence type="ECO:0000256" key="1">
    <source>
        <dbReference type="ARBA" id="ARBA00022801"/>
    </source>
</evidence>
<feature type="domain" description="Metallo-beta-lactamase" evidence="2">
    <location>
        <begin position="28"/>
        <end position="224"/>
    </location>
</feature>
<sequence>MTITSSKLSLNITFIGTATAILEVNGSNFLTDPFFSPAGRVWDLGVATLQVSDDPALQMNQLPPIDAVLLSHEDHPDNLDDFGRQLLDGRRVFTTQDGAKNLSPRPGVVGMSPWETKPLHLNGQRYEITATPCVHMPGGECTGFIISAAEFGQTAGLPNAIWFSGDTIYIEELKEIGKKFHIAAAIMNIGAAKGPGDIPLTIDGKDASRLLREIGAGILVPMHYESWGHFTENGKALEKAFAESGVADDVCWLQPGQKTKVL</sequence>
<dbReference type="SUPFAM" id="SSF56281">
    <property type="entry name" value="Metallo-hydrolase/oxidoreductase"/>
    <property type="match status" value="1"/>
</dbReference>
<dbReference type="InterPro" id="IPR036866">
    <property type="entry name" value="RibonucZ/Hydroxyglut_hydro"/>
</dbReference>
<organism evidence="3 4">
    <name type="scientific">Aspergillus bertholletiae</name>
    <dbReference type="NCBI Taxonomy" id="1226010"/>
    <lineage>
        <taxon>Eukaryota</taxon>
        <taxon>Fungi</taxon>
        <taxon>Dikarya</taxon>
        <taxon>Ascomycota</taxon>
        <taxon>Pezizomycotina</taxon>
        <taxon>Eurotiomycetes</taxon>
        <taxon>Eurotiomycetidae</taxon>
        <taxon>Eurotiales</taxon>
        <taxon>Aspergillaceae</taxon>
        <taxon>Aspergillus</taxon>
        <taxon>Aspergillus subgen. Circumdati</taxon>
    </lineage>
</organism>
<gene>
    <name evidence="3" type="ORF">BDV26DRAFT_292606</name>
</gene>
<keyword evidence="1" id="KW-0378">Hydrolase</keyword>
<dbReference type="EMBL" id="ML736214">
    <property type="protein sequence ID" value="KAE8378004.1"/>
    <property type="molecule type" value="Genomic_DNA"/>
</dbReference>
<dbReference type="GO" id="GO:0016787">
    <property type="term" value="F:hydrolase activity"/>
    <property type="evidence" value="ECO:0007669"/>
    <property type="project" value="UniProtKB-KW"/>
</dbReference>
<evidence type="ECO:0000313" key="4">
    <source>
        <dbReference type="Proteomes" id="UP000326198"/>
    </source>
</evidence>
<name>A0A5N7B8B6_9EURO</name>
<dbReference type="OrthoDB" id="332863at2759"/>
<protein>
    <submittedName>
        <fullName evidence="3">Beta-lactamase superfamily domain-containing protein</fullName>
    </submittedName>
</protein>
<dbReference type="Proteomes" id="UP000326198">
    <property type="component" value="Unassembled WGS sequence"/>
</dbReference>
<keyword evidence="4" id="KW-1185">Reference proteome</keyword>
<dbReference type="InterPro" id="IPR001279">
    <property type="entry name" value="Metallo-B-lactamas"/>
</dbReference>
<dbReference type="PANTHER" id="PTHR43546">
    <property type="entry name" value="UPF0173 METAL-DEPENDENT HYDROLASE MJ1163-RELATED"/>
    <property type="match status" value="1"/>
</dbReference>
<dbReference type="AlphaFoldDB" id="A0A5N7B8B6"/>
<accession>A0A5N7B8B6</accession>
<proteinExistence type="predicted"/>
<dbReference type="InterPro" id="IPR050114">
    <property type="entry name" value="UPF0173_UPF0282_UlaG_hydrolase"/>
</dbReference>
<dbReference type="PANTHER" id="PTHR43546:SF9">
    <property type="entry name" value="L-ASCORBATE-6-PHOSPHATE LACTONASE ULAG-RELATED"/>
    <property type="match status" value="1"/>
</dbReference>
<reference evidence="3 4" key="1">
    <citation type="submission" date="2019-04" db="EMBL/GenBank/DDBJ databases">
        <title>Friends and foes A comparative genomics studyof 23 Aspergillus species from section Flavi.</title>
        <authorList>
            <consortium name="DOE Joint Genome Institute"/>
            <person name="Kjaerbolling I."/>
            <person name="Vesth T."/>
            <person name="Frisvad J.C."/>
            <person name="Nybo J.L."/>
            <person name="Theobald S."/>
            <person name="Kildgaard S."/>
            <person name="Isbrandt T."/>
            <person name="Kuo A."/>
            <person name="Sato A."/>
            <person name="Lyhne E.K."/>
            <person name="Kogle M.E."/>
            <person name="Wiebenga A."/>
            <person name="Kun R.S."/>
            <person name="Lubbers R.J."/>
            <person name="Makela M.R."/>
            <person name="Barry K."/>
            <person name="Chovatia M."/>
            <person name="Clum A."/>
            <person name="Daum C."/>
            <person name="Haridas S."/>
            <person name="He G."/>
            <person name="LaButti K."/>
            <person name="Lipzen A."/>
            <person name="Mondo S."/>
            <person name="Riley R."/>
            <person name="Salamov A."/>
            <person name="Simmons B.A."/>
            <person name="Magnuson J.K."/>
            <person name="Henrissat B."/>
            <person name="Mortensen U.H."/>
            <person name="Larsen T.O."/>
            <person name="Devries R.P."/>
            <person name="Grigoriev I.V."/>
            <person name="Machida M."/>
            <person name="Baker S.E."/>
            <person name="Andersen M.R."/>
        </authorList>
    </citation>
    <scope>NUCLEOTIDE SEQUENCE [LARGE SCALE GENOMIC DNA]</scope>
    <source>
        <strain evidence="3 4">IBT 29228</strain>
    </source>
</reference>
<evidence type="ECO:0000259" key="2">
    <source>
        <dbReference type="Pfam" id="PF12706"/>
    </source>
</evidence>
<evidence type="ECO:0000313" key="3">
    <source>
        <dbReference type="EMBL" id="KAE8378004.1"/>
    </source>
</evidence>
<dbReference type="Pfam" id="PF12706">
    <property type="entry name" value="Lactamase_B_2"/>
    <property type="match status" value="1"/>
</dbReference>